<name>A0AAU3I7Q7_9ACTN</name>
<protein>
    <recommendedName>
        <fullName evidence="3">DUF732 domain-containing protein</fullName>
    </recommendedName>
</protein>
<gene>
    <name evidence="2" type="ORF">OG699_41680</name>
</gene>
<dbReference type="AlphaFoldDB" id="A0AAU3I7Q7"/>
<sequence length="130" mass="13983">MKRSMIALAGAGAITLALSGYAVGATRHDGASEQSTRCEQTNQDFETRAGQFRKQQQRIARGFDTTRQDEIATARLKILSMIVGQNPNCFDAGTRATAAYLQQHPSTSQEDVAACELAGIPSKDCTISDD</sequence>
<evidence type="ECO:0000313" key="2">
    <source>
        <dbReference type="EMBL" id="WTZ13912.1"/>
    </source>
</evidence>
<proteinExistence type="predicted"/>
<keyword evidence="1" id="KW-0732">Signal</keyword>
<dbReference type="EMBL" id="CP109546">
    <property type="protein sequence ID" value="WTZ13912.1"/>
    <property type="molecule type" value="Genomic_DNA"/>
</dbReference>
<evidence type="ECO:0000256" key="1">
    <source>
        <dbReference type="SAM" id="SignalP"/>
    </source>
</evidence>
<accession>A0AAU3I7Q7</accession>
<evidence type="ECO:0008006" key="3">
    <source>
        <dbReference type="Google" id="ProtNLM"/>
    </source>
</evidence>
<feature type="signal peptide" evidence="1">
    <location>
        <begin position="1"/>
        <end position="24"/>
    </location>
</feature>
<organism evidence="2">
    <name type="scientific">Streptomyces sp. NBC_01393</name>
    <dbReference type="NCBI Taxonomy" id="2903851"/>
    <lineage>
        <taxon>Bacteria</taxon>
        <taxon>Bacillati</taxon>
        <taxon>Actinomycetota</taxon>
        <taxon>Actinomycetes</taxon>
        <taxon>Kitasatosporales</taxon>
        <taxon>Streptomycetaceae</taxon>
        <taxon>Streptomyces</taxon>
    </lineage>
</organism>
<reference evidence="2" key="1">
    <citation type="submission" date="2022-10" db="EMBL/GenBank/DDBJ databases">
        <title>The complete genomes of actinobacterial strains from the NBC collection.</title>
        <authorList>
            <person name="Joergensen T.S."/>
            <person name="Alvarez Arevalo M."/>
            <person name="Sterndorff E.B."/>
            <person name="Faurdal D."/>
            <person name="Vuksanovic O."/>
            <person name="Mourched A.-S."/>
            <person name="Charusanti P."/>
            <person name="Shaw S."/>
            <person name="Blin K."/>
            <person name="Weber T."/>
        </authorList>
    </citation>
    <scope>NUCLEOTIDE SEQUENCE</scope>
    <source>
        <strain evidence="2">NBC_01393</strain>
    </source>
</reference>
<feature type="chain" id="PRO_5043424191" description="DUF732 domain-containing protein" evidence="1">
    <location>
        <begin position="25"/>
        <end position="130"/>
    </location>
</feature>